<dbReference type="Pfam" id="PF03446">
    <property type="entry name" value="NAD_binding_2"/>
    <property type="match status" value="1"/>
</dbReference>
<dbReference type="AlphaFoldDB" id="A0A4R7KPU3"/>
<gene>
    <name evidence="2" type="ORF">EDD71_10857</name>
</gene>
<organism evidence="2 3">
    <name type="scientific">Fonticella tunisiensis</name>
    <dbReference type="NCBI Taxonomy" id="1096341"/>
    <lineage>
        <taxon>Bacteria</taxon>
        <taxon>Bacillati</taxon>
        <taxon>Bacillota</taxon>
        <taxon>Clostridia</taxon>
        <taxon>Eubacteriales</taxon>
        <taxon>Clostridiaceae</taxon>
        <taxon>Fonticella</taxon>
    </lineage>
</organism>
<name>A0A4R7KPU3_9CLOT</name>
<dbReference type="InterPro" id="IPR006115">
    <property type="entry name" value="6PGDH_NADP-bd"/>
</dbReference>
<dbReference type="GO" id="GO:0050661">
    <property type="term" value="F:NADP binding"/>
    <property type="evidence" value="ECO:0007669"/>
    <property type="project" value="InterPro"/>
</dbReference>
<dbReference type="Proteomes" id="UP000295325">
    <property type="component" value="Unassembled WGS sequence"/>
</dbReference>
<accession>A0A4R7KPU3</accession>
<comment type="caution">
    <text evidence="2">The sequence shown here is derived from an EMBL/GenBank/DDBJ whole genome shotgun (WGS) entry which is preliminary data.</text>
</comment>
<proteinExistence type="predicted"/>
<dbReference type="Gene3D" id="3.40.50.720">
    <property type="entry name" value="NAD(P)-binding Rossmann-like Domain"/>
    <property type="match status" value="1"/>
</dbReference>
<protein>
    <submittedName>
        <fullName evidence="2">6-phosphogluconate dehydrogenase-like protein</fullName>
    </submittedName>
</protein>
<dbReference type="SUPFAM" id="SSF51735">
    <property type="entry name" value="NAD(P)-binding Rossmann-fold domains"/>
    <property type="match status" value="1"/>
</dbReference>
<evidence type="ECO:0000313" key="2">
    <source>
        <dbReference type="EMBL" id="TDT61159.1"/>
    </source>
</evidence>
<reference evidence="2 3" key="1">
    <citation type="submission" date="2019-03" db="EMBL/GenBank/DDBJ databases">
        <title>Genomic Encyclopedia of Type Strains, Phase IV (KMG-IV): sequencing the most valuable type-strain genomes for metagenomic binning, comparative biology and taxonomic classification.</title>
        <authorList>
            <person name="Goeker M."/>
        </authorList>
    </citation>
    <scope>NUCLEOTIDE SEQUENCE [LARGE SCALE GENOMIC DNA]</scope>
    <source>
        <strain evidence="2 3">DSM 24455</strain>
    </source>
</reference>
<keyword evidence="3" id="KW-1185">Reference proteome</keyword>
<dbReference type="RefSeq" id="WP_207669295.1">
    <property type="nucleotide sequence ID" value="NZ_SOAZ01000008.1"/>
</dbReference>
<evidence type="ECO:0000259" key="1">
    <source>
        <dbReference type="Pfam" id="PF03446"/>
    </source>
</evidence>
<dbReference type="EMBL" id="SOAZ01000008">
    <property type="protein sequence ID" value="TDT61159.1"/>
    <property type="molecule type" value="Genomic_DNA"/>
</dbReference>
<evidence type="ECO:0000313" key="3">
    <source>
        <dbReference type="Proteomes" id="UP000295325"/>
    </source>
</evidence>
<dbReference type="InterPro" id="IPR036291">
    <property type="entry name" value="NAD(P)-bd_dom_sf"/>
</dbReference>
<sequence length="47" mass="5148">MKIGLIGLGRMGFSLGFNMRDHGHIVVAYNRSPEKMKKAEKGANSSI</sequence>
<feature type="domain" description="6-phosphogluconate dehydrogenase NADP-binding" evidence="1">
    <location>
        <begin position="2"/>
        <end position="41"/>
    </location>
</feature>